<comment type="subcellular location">
    <subcellularLocation>
        <location evidence="9">Endomembrane system</location>
        <topology evidence="9">Single-pass type IV membrane protein</topology>
    </subcellularLocation>
    <subcellularLocation>
        <location evidence="1">Golgi apparatus membrane</location>
    </subcellularLocation>
</comment>
<dbReference type="GO" id="GO:0015031">
    <property type="term" value="P:protein transport"/>
    <property type="evidence" value="ECO:0007669"/>
    <property type="project" value="UniProtKB-KW"/>
</dbReference>
<keyword evidence="3" id="KW-0812">Transmembrane</keyword>
<evidence type="ECO:0000313" key="12">
    <source>
        <dbReference type="Proteomes" id="UP000314981"/>
    </source>
</evidence>
<evidence type="ECO:0000256" key="1">
    <source>
        <dbReference type="ARBA" id="ARBA00004394"/>
    </source>
</evidence>
<reference evidence="12 13" key="1">
    <citation type="submission" date="2018-11" db="EMBL/GenBank/DDBJ databases">
        <title>Haplotype-resolved cattle genomes.</title>
        <authorList>
            <person name="Low W.Y."/>
            <person name="Tearle R."/>
            <person name="Bickhart D.M."/>
            <person name="Rosen B.D."/>
            <person name="Koren S."/>
            <person name="Rhie A."/>
            <person name="Hiendleder S."/>
            <person name="Phillippy A.M."/>
            <person name="Smith T.P.L."/>
            <person name="Williams J.L."/>
        </authorList>
    </citation>
    <scope>NUCLEOTIDE SEQUENCE [LARGE SCALE GENOMIC DNA]</scope>
</reference>
<dbReference type="Ensembl" id="ENSBIXT00000012187.1">
    <property type="protein sequence ID" value="ENSBIXP00000027820.1"/>
    <property type="gene ID" value="ENSBIXG00000008787.1"/>
</dbReference>
<gene>
    <name evidence="11" type="primary">BET1L</name>
</gene>
<dbReference type="PANTHER" id="PTHR12791">
    <property type="entry name" value="GOLGI SNARE BET1-RELATED"/>
    <property type="match status" value="1"/>
</dbReference>
<dbReference type="InterPro" id="IPR039899">
    <property type="entry name" value="BET1_SNARE"/>
</dbReference>
<evidence type="ECO:0000256" key="5">
    <source>
        <dbReference type="ARBA" id="ARBA00022989"/>
    </source>
</evidence>
<reference evidence="11" key="2">
    <citation type="submission" date="2025-05" db="UniProtKB">
        <authorList>
            <consortium name="Ensembl"/>
        </authorList>
    </citation>
    <scope>IDENTIFICATION</scope>
</reference>
<keyword evidence="8" id="KW-0472">Membrane</keyword>
<evidence type="ECO:0000256" key="2">
    <source>
        <dbReference type="ARBA" id="ARBA00022448"/>
    </source>
</evidence>
<evidence type="ECO:0000256" key="6">
    <source>
        <dbReference type="ARBA" id="ARBA00023034"/>
    </source>
</evidence>
<dbReference type="Proteomes" id="UP000314981">
    <property type="component" value="Chromosome 29"/>
</dbReference>
<keyword evidence="7" id="KW-0175">Coiled coil</keyword>
<dbReference type="Ensembl" id="ENSBIXT00005043901.1">
    <property type="protein sequence ID" value="ENSBIXP00005027164.1"/>
    <property type="gene ID" value="ENSBIXG00005005244.1"/>
</dbReference>
<evidence type="ECO:0000256" key="9">
    <source>
        <dbReference type="ARBA" id="ARBA00046280"/>
    </source>
</evidence>
<evidence type="ECO:0000313" key="11">
    <source>
        <dbReference type="Ensembl" id="ENSBIXP00005027164.1"/>
    </source>
</evidence>
<dbReference type="PROSITE" id="PS50192">
    <property type="entry name" value="T_SNARE"/>
    <property type="match status" value="1"/>
</dbReference>
<feature type="domain" description="T-SNARE coiled-coil homology" evidence="10">
    <location>
        <begin position="15"/>
        <end position="56"/>
    </location>
</feature>
<dbReference type="GeneTree" id="ENSGT00940000160208"/>
<dbReference type="AlphaFoldDB" id="A0A4W2HAE1"/>
<proteinExistence type="predicted"/>
<dbReference type="Proteomes" id="UP000429181">
    <property type="component" value="Chromosome 29"/>
</dbReference>
<dbReference type="OMA" id="PAYRECE"/>
<dbReference type="GO" id="GO:0000139">
    <property type="term" value="C:Golgi membrane"/>
    <property type="evidence" value="ECO:0007669"/>
    <property type="project" value="UniProtKB-SubCell"/>
</dbReference>
<keyword evidence="5" id="KW-1133">Transmembrane helix</keyword>
<organism evidence="11 13">
    <name type="scientific">Bos indicus x Bos taurus</name>
    <name type="common">Hybrid cattle</name>
    <dbReference type="NCBI Taxonomy" id="30522"/>
    <lineage>
        <taxon>Eukaryota</taxon>
        <taxon>Metazoa</taxon>
        <taxon>Chordata</taxon>
        <taxon>Craniata</taxon>
        <taxon>Vertebrata</taxon>
        <taxon>Euteleostomi</taxon>
        <taxon>Mammalia</taxon>
        <taxon>Eutheria</taxon>
        <taxon>Laurasiatheria</taxon>
        <taxon>Artiodactyla</taxon>
        <taxon>Ruminantia</taxon>
        <taxon>Pecora</taxon>
        <taxon>Bovidae</taxon>
        <taxon>Bovinae</taxon>
        <taxon>Bos</taxon>
    </lineage>
</organism>
<keyword evidence="6" id="KW-0333">Golgi apparatus</keyword>
<evidence type="ECO:0000256" key="8">
    <source>
        <dbReference type="ARBA" id="ARBA00023136"/>
    </source>
</evidence>
<evidence type="ECO:0000256" key="3">
    <source>
        <dbReference type="ARBA" id="ARBA00022692"/>
    </source>
</evidence>
<dbReference type="InterPro" id="IPR000727">
    <property type="entry name" value="T_SNARE_dom"/>
</dbReference>
<evidence type="ECO:0000256" key="7">
    <source>
        <dbReference type="ARBA" id="ARBA00023054"/>
    </source>
</evidence>
<evidence type="ECO:0000313" key="13">
    <source>
        <dbReference type="Proteomes" id="UP000429181"/>
    </source>
</evidence>
<accession>A0A4W2HAE1</accession>
<evidence type="ECO:0000256" key="4">
    <source>
        <dbReference type="ARBA" id="ARBA00022927"/>
    </source>
</evidence>
<keyword evidence="12" id="KW-1185">Reference proteome</keyword>
<protein>
    <submittedName>
        <fullName evidence="11">Bet1 golgi vesicular membrane trafficking protein like</fullName>
    </submittedName>
</protein>
<keyword evidence="2" id="KW-0813">Transport</keyword>
<dbReference type="SUPFAM" id="SSF58038">
    <property type="entry name" value="SNARE fusion complex"/>
    <property type="match status" value="1"/>
</dbReference>
<keyword evidence="4" id="KW-0653">Protein transport</keyword>
<dbReference type="STRING" id="30522.A0A4W2HAE1"/>
<evidence type="ECO:0000259" key="10">
    <source>
        <dbReference type="PROSITE" id="PS50192"/>
    </source>
</evidence>
<sequence>MADWARAQSPGAVEEILDRENKRMADSLASKVTRLKSLALDIDRDAEDQNRYLDGMVRACGLQVSRSAQRPTTCFAAPSVCVRCGVAGLRDSVGISPPGLRFHKYDGPTHGECEAVFHNGTIWARQPEAALWCGCGPDCGLLHPLLPPVEGKDVSQWELASVGAWGNQDLPLSGVLGSRELVCKILL</sequence>
<name>A0A4W2HAE1_BOBOX</name>
<dbReference type="CDD" id="cd15853">
    <property type="entry name" value="SNARE_Bet1"/>
    <property type="match status" value="1"/>
</dbReference>